<sequence length="343" mass="38199">MTSSPLFRRREALITGLACAAGVLSVASLSRTSHANKILLNVSYDSTRKLYQIINTAFLNQNPDFPFKLLVSNGGSRSQALSIVNGEPASIATLGDVSDFDFLAKNGLIDKEWRSHFPFQSSPYHSTIVFLVRKGNPKHIYDWSDLARSDIEIITPNPKTSSGAKWNYLAAWGWAIHQWPHAPEQARNYMKNVFSHVPVFDTSARSSTNTFVRREIGDVLLAWETDAMLSTQETGKGLFDIVIPSRSILAQPSVAIVEHYTQRHGLTKAGRHYLEFLYTPEGQTISAHNFFRPSDPAMKPLIQKIFADISLFSLSDLGSMAELTKEHFAPNALFDQIQAGGRT</sequence>
<protein>
    <submittedName>
        <fullName evidence="6">Sulfate-binding protein</fullName>
    </submittedName>
</protein>
<evidence type="ECO:0000313" key="6">
    <source>
        <dbReference type="EMBL" id="QNT79215.1"/>
    </source>
</evidence>
<evidence type="ECO:0000256" key="4">
    <source>
        <dbReference type="ARBA" id="ARBA00022729"/>
    </source>
</evidence>
<comment type="subcellular location">
    <subcellularLocation>
        <location evidence="1">Periplasm</location>
    </subcellularLocation>
</comment>
<dbReference type="Pfam" id="PF13531">
    <property type="entry name" value="SBP_bac_11"/>
    <property type="match status" value="1"/>
</dbReference>
<evidence type="ECO:0000256" key="1">
    <source>
        <dbReference type="ARBA" id="ARBA00004418"/>
    </source>
</evidence>
<keyword evidence="4" id="KW-0732">Signal</keyword>
<dbReference type="Proteomes" id="UP000516349">
    <property type="component" value="Chromosome"/>
</dbReference>
<comment type="similarity">
    <text evidence="2">Belongs to the prokaryotic sulfate-binding protein family.</text>
</comment>
<dbReference type="EMBL" id="CP060244">
    <property type="protein sequence ID" value="QNT79215.1"/>
    <property type="molecule type" value="Genomic_DNA"/>
</dbReference>
<keyword evidence="3" id="KW-0813">Transport</keyword>
<dbReference type="SUPFAM" id="SSF53850">
    <property type="entry name" value="Periplasmic binding protein-like II"/>
    <property type="match status" value="1"/>
</dbReference>
<dbReference type="RefSeq" id="WP_203413398.1">
    <property type="nucleotide sequence ID" value="NZ_CP060244.1"/>
</dbReference>
<keyword evidence="7" id="KW-1185">Reference proteome</keyword>
<dbReference type="KEGG" id="ebla:JGUZn3_20100"/>
<dbReference type="PANTHER" id="PTHR30368:SF2">
    <property type="entry name" value="SULFATE-BINDING PROTEIN"/>
    <property type="match status" value="1"/>
</dbReference>
<accession>A0A7H1NTV5</accession>
<evidence type="ECO:0000256" key="5">
    <source>
        <dbReference type="ARBA" id="ARBA00022764"/>
    </source>
</evidence>
<dbReference type="GO" id="GO:0140104">
    <property type="term" value="F:molecular carrier activity"/>
    <property type="evidence" value="ECO:0007669"/>
    <property type="project" value="InterPro"/>
</dbReference>
<gene>
    <name evidence="6" type="primary">sbp</name>
    <name evidence="6" type="ORF">JGUZn3_20100</name>
</gene>
<evidence type="ECO:0000313" key="7">
    <source>
        <dbReference type="Proteomes" id="UP000516349"/>
    </source>
</evidence>
<keyword evidence="5" id="KW-0574">Periplasm</keyword>
<dbReference type="Gene3D" id="3.40.190.10">
    <property type="entry name" value="Periplasmic binding protein-like II"/>
    <property type="match status" value="2"/>
</dbReference>
<evidence type="ECO:0000256" key="3">
    <source>
        <dbReference type="ARBA" id="ARBA00022448"/>
    </source>
</evidence>
<dbReference type="GO" id="GO:1902358">
    <property type="term" value="P:sulfate transmembrane transport"/>
    <property type="evidence" value="ECO:0007669"/>
    <property type="project" value="InterPro"/>
</dbReference>
<organism evidence="6 7">
    <name type="scientific">Entomobacter blattae</name>
    <dbReference type="NCBI Taxonomy" id="2762277"/>
    <lineage>
        <taxon>Bacteria</taxon>
        <taxon>Pseudomonadati</taxon>
        <taxon>Pseudomonadota</taxon>
        <taxon>Alphaproteobacteria</taxon>
        <taxon>Acetobacterales</taxon>
        <taxon>Acetobacteraceae</taxon>
        <taxon>Entomobacter</taxon>
    </lineage>
</organism>
<dbReference type="AlphaFoldDB" id="A0A7H1NTV5"/>
<dbReference type="GO" id="GO:0042597">
    <property type="term" value="C:periplasmic space"/>
    <property type="evidence" value="ECO:0007669"/>
    <property type="project" value="UniProtKB-SubCell"/>
</dbReference>
<dbReference type="NCBIfam" id="NF008022">
    <property type="entry name" value="PRK10752.1"/>
    <property type="match status" value="1"/>
</dbReference>
<name>A0A7H1NTV5_9PROT</name>
<dbReference type="NCBIfam" id="TIGR00971">
    <property type="entry name" value="3a0106s03"/>
    <property type="match status" value="1"/>
</dbReference>
<dbReference type="InterPro" id="IPR005669">
    <property type="entry name" value="Thiosulph/SO4-bd"/>
</dbReference>
<evidence type="ECO:0000256" key="2">
    <source>
        <dbReference type="ARBA" id="ARBA00006099"/>
    </source>
</evidence>
<proteinExistence type="inferred from homology"/>
<dbReference type="PANTHER" id="PTHR30368">
    <property type="entry name" value="SULFATE-BINDING PROTEIN"/>
    <property type="match status" value="1"/>
</dbReference>
<reference evidence="6 7" key="1">
    <citation type="submission" date="2020-08" db="EMBL/GenBank/DDBJ databases">
        <title>Complete genome sequence of Entomobacter blattae G55GP.</title>
        <authorList>
            <person name="Poehlein A."/>
            <person name="Guzman J."/>
            <person name="Daniel R."/>
            <person name="Vilcinskas A."/>
        </authorList>
    </citation>
    <scope>NUCLEOTIDE SEQUENCE [LARGE SCALE GENOMIC DNA]</scope>
    <source>
        <strain evidence="6 7">G55GP</strain>
    </source>
</reference>